<dbReference type="Pfam" id="PF14903">
    <property type="entry name" value="WG_beta_rep"/>
    <property type="match status" value="3"/>
</dbReference>
<evidence type="ECO:0000313" key="2">
    <source>
        <dbReference type="Proteomes" id="UP001519272"/>
    </source>
</evidence>
<sequence length="270" mass="30929">MEKRESKFGEVVDRIGGLGIVVNKDNEEGLAWYGLYGLVNEEDELIIPCEYLNLQMVDYGLIRVENQSGIYAYLDHRGKEVVPFSRGYNFAGSFIDGLAIVGKYTEQLDDFIDAIFEDDDFDQYDLLDDPVNGTERSPLFCIKECPKYFGFIDQFGNELIPLQYQDAKCFYKGLAAVKDSNGKWGCIDTAGEVVIPFEYDDMMNTFHPGFEGFIEGAIVVKKDGKWRTITKENIPVNPLEYDEVLSRYIHVAVVMKDMRRLWNSLKYSIN</sequence>
<dbReference type="InterPro" id="IPR032774">
    <property type="entry name" value="WG_beta_rep"/>
</dbReference>
<gene>
    <name evidence="1" type="ORF">J2Z32_001594</name>
</gene>
<evidence type="ECO:0008006" key="3">
    <source>
        <dbReference type="Google" id="ProtNLM"/>
    </source>
</evidence>
<comment type="caution">
    <text evidence="1">The sequence shown here is derived from an EMBL/GenBank/DDBJ whole genome shotgun (WGS) entry which is preliminary data.</text>
</comment>
<evidence type="ECO:0000313" key="1">
    <source>
        <dbReference type="EMBL" id="MBP1904969.1"/>
    </source>
</evidence>
<dbReference type="RefSeq" id="WP_210088629.1">
    <property type="nucleotide sequence ID" value="NZ_JAGGKG010000006.1"/>
</dbReference>
<reference evidence="1 2" key="1">
    <citation type="submission" date="2021-03" db="EMBL/GenBank/DDBJ databases">
        <title>Genomic Encyclopedia of Type Strains, Phase IV (KMG-IV): sequencing the most valuable type-strain genomes for metagenomic binning, comparative biology and taxonomic classification.</title>
        <authorList>
            <person name="Goeker M."/>
        </authorList>
    </citation>
    <scope>NUCLEOTIDE SEQUENCE [LARGE SCALE GENOMIC DNA]</scope>
    <source>
        <strain evidence="1 2">DSM 14349</strain>
    </source>
</reference>
<organism evidence="1 2">
    <name type="scientific">Paenibacillus turicensis</name>
    <dbReference type="NCBI Taxonomy" id="160487"/>
    <lineage>
        <taxon>Bacteria</taxon>
        <taxon>Bacillati</taxon>
        <taxon>Bacillota</taxon>
        <taxon>Bacilli</taxon>
        <taxon>Bacillales</taxon>
        <taxon>Paenibacillaceae</taxon>
        <taxon>Paenibacillus</taxon>
    </lineage>
</organism>
<proteinExistence type="predicted"/>
<dbReference type="PANTHER" id="PTHR37841:SF1">
    <property type="entry name" value="DUF3298 DOMAIN-CONTAINING PROTEIN"/>
    <property type="match status" value="1"/>
</dbReference>
<keyword evidence="2" id="KW-1185">Reference proteome</keyword>
<protein>
    <recommendedName>
        <fullName evidence="3">WG repeat-containing protein</fullName>
    </recommendedName>
</protein>
<accession>A0ABS4FQW5</accession>
<dbReference type="EMBL" id="JAGGKG010000006">
    <property type="protein sequence ID" value="MBP1904969.1"/>
    <property type="molecule type" value="Genomic_DNA"/>
</dbReference>
<name>A0ABS4FQW5_9BACL</name>
<dbReference type="PANTHER" id="PTHR37841">
    <property type="entry name" value="GLR2918 PROTEIN"/>
    <property type="match status" value="1"/>
</dbReference>
<dbReference type="Proteomes" id="UP001519272">
    <property type="component" value="Unassembled WGS sequence"/>
</dbReference>